<accession>A0ABV5SYR6</accession>
<gene>
    <name evidence="2" type="ORF">ACFFPJ_06755</name>
</gene>
<keyword evidence="3" id="KW-1185">Reference proteome</keyword>
<dbReference type="Proteomes" id="UP001589611">
    <property type="component" value="Unassembled WGS sequence"/>
</dbReference>
<dbReference type="RefSeq" id="WP_378721183.1">
    <property type="nucleotide sequence ID" value="NZ_JBHMBE010000002.1"/>
</dbReference>
<reference evidence="2 3" key="1">
    <citation type="submission" date="2024-09" db="EMBL/GenBank/DDBJ databases">
        <authorList>
            <person name="Sun Q."/>
            <person name="Mori K."/>
        </authorList>
    </citation>
    <scope>NUCLEOTIDE SEQUENCE [LARGE SCALE GENOMIC DNA]</scope>
    <source>
        <strain evidence="2 3">JCM 1342</strain>
    </source>
</reference>
<comment type="caution">
    <text evidence="2">The sequence shown here is derived from an EMBL/GenBank/DDBJ whole genome shotgun (WGS) entry which is preliminary data.</text>
</comment>
<dbReference type="InterPro" id="IPR046485">
    <property type="entry name" value="DUF6578"/>
</dbReference>
<evidence type="ECO:0000256" key="1">
    <source>
        <dbReference type="SAM" id="MobiDB-lite"/>
    </source>
</evidence>
<sequence length="193" mass="21108">MWLADWEWECCGDPFAVGDDVDFGVVTRDPSSVLAETLGAALAATVDALESHHEAEFTDRVRGRVRAVHRVTYEVIERRTLRRPGHGAPPTAQMPANGAEWPMARHELGNGVFVGSRPFRYVIEVVPVPGSAALETVFGVRLPAPSQDGFAPSAADLTTDAPAERSSRSHIGWLVDIEEPERAEDRLSRPRSD</sequence>
<dbReference type="EMBL" id="JBHMBE010000002">
    <property type="protein sequence ID" value="MFB9645493.1"/>
    <property type="molecule type" value="Genomic_DNA"/>
</dbReference>
<protein>
    <submittedName>
        <fullName evidence="2">DUF6578 domain-containing protein</fullName>
    </submittedName>
</protein>
<evidence type="ECO:0000313" key="2">
    <source>
        <dbReference type="EMBL" id="MFB9645493.1"/>
    </source>
</evidence>
<evidence type="ECO:0000313" key="3">
    <source>
        <dbReference type="Proteomes" id="UP001589611"/>
    </source>
</evidence>
<feature type="compositionally biased region" description="Basic and acidic residues" evidence="1">
    <location>
        <begin position="183"/>
        <end position="193"/>
    </location>
</feature>
<dbReference type="Pfam" id="PF20218">
    <property type="entry name" value="DUF6578"/>
    <property type="match status" value="1"/>
</dbReference>
<organism evidence="2 3">
    <name type="scientific">Microbacterium terregens</name>
    <dbReference type="NCBI Taxonomy" id="69363"/>
    <lineage>
        <taxon>Bacteria</taxon>
        <taxon>Bacillati</taxon>
        <taxon>Actinomycetota</taxon>
        <taxon>Actinomycetes</taxon>
        <taxon>Micrococcales</taxon>
        <taxon>Microbacteriaceae</taxon>
        <taxon>Microbacterium</taxon>
    </lineage>
</organism>
<feature type="region of interest" description="Disordered" evidence="1">
    <location>
        <begin position="149"/>
        <end position="193"/>
    </location>
</feature>
<proteinExistence type="predicted"/>
<name>A0ABV5SYR6_9MICO</name>